<reference evidence="3 4" key="1">
    <citation type="submission" date="2018-09" db="EMBL/GenBank/DDBJ databases">
        <title>The draft genome of Acinetobacter sp. strains.</title>
        <authorList>
            <person name="Qin J."/>
            <person name="Feng Y."/>
            <person name="Zong Z."/>
        </authorList>
    </citation>
    <scope>NUCLEOTIDE SEQUENCE [LARGE SCALE GENOMIC DNA]</scope>
    <source>
        <strain evidence="3 4">WCHAc060005</strain>
    </source>
</reference>
<dbReference type="Pfam" id="PF00534">
    <property type="entry name" value="Glycos_transf_1"/>
    <property type="match status" value="1"/>
</dbReference>
<name>A0ABX9TZT4_9GAMM</name>
<dbReference type="CDD" id="cd03814">
    <property type="entry name" value="GT4-like"/>
    <property type="match status" value="1"/>
</dbReference>
<dbReference type="SUPFAM" id="SSF53756">
    <property type="entry name" value="UDP-Glycosyltransferase/glycogen phosphorylase"/>
    <property type="match status" value="1"/>
</dbReference>
<dbReference type="InterPro" id="IPR001296">
    <property type="entry name" value="Glyco_trans_1"/>
</dbReference>
<dbReference type="PANTHER" id="PTHR45947:SF3">
    <property type="entry name" value="SULFOQUINOVOSYL TRANSFERASE SQD2"/>
    <property type="match status" value="1"/>
</dbReference>
<proteinExistence type="predicted"/>
<dbReference type="Gene3D" id="3.40.50.2000">
    <property type="entry name" value="Glycogen Phosphorylase B"/>
    <property type="match status" value="2"/>
</dbReference>
<evidence type="ECO:0000313" key="4">
    <source>
        <dbReference type="Proteomes" id="UP000280271"/>
    </source>
</evidence>
<keyword evidence="4" id="KW-1185">Reference proteome</keyword>
<evidence type="ECO:0000313" key="3">
    <source>
        <dbReference type="EMBL" id="RLL24463.1"/>
    </source>
</evidence>
<sequence>MSDQVATSLFKQPQFPENLRFYFKNKNSNHIKADRRELNDLVRPRLKIAIVTETWPPEINGVALSLLQLCKGLQALGHKILLIRPQQKNPCLSFKPYQECLVVAQSIPRYPSLKFGWPQFLKVSGAIESFEPDVVHIVTEGPLGLAALQAAKNKQIPISSGFHSAFQDFSRFFDLAFLLKPIQRYLCWFHNSTQLTCVPSEGTAKLLQSLGVTCPTVVVGRGVDVDIFHPQHTSVRVRQQWGADENTKVLLYVGRLSPEKELHVLINAFIACQDHQTKPMCLVIVGDGPEREKLQRLAQGYRVIFMGSLSGIALSEAYASADAFVFPSQVETFGNVVLEAMASGLPVVAYDKACAHQYVRMGHTGWLADLGQLTQFSELIKMLPAREILKTMGIQAQVDVQHVGWKHPVQQFEQALYSVARRSIAPS</sequence>
<dbReference type="EMBL" id="RCHC01000001">
    <property type="protein sequence ID" value="RLL24463.1"/>
    <property type="molecule type" value="Genomic_DNA"/>
</dbReference>
<dbReference type="Pfam" id="PF13439">
    <property type="entry name" value="Glyco_transf_4"/>
    <property type="match status" value="1"/>
</dbReference>
<dbReference type="Proteomes" id="UP000280271">
    <property type="component" value="Unassembled WGS sequence"/>
</dbReference>
<dbReference type="PANTHER" id="PTHR45947">
    <property type="entry name" value="SULFOQUINOVOSYL TRANSFERASE SQD2"/>
    <property type="match status" value="1"/>
</dbReference>
<gene>
    <name evidence="3" type="ORF">D9K81_00310</name>
</gene>
<comment type="caution">
    <text evidence="3">The sequence shown here is derived from an EMBL/GenBank/DDBJ whole genome shotgun (WGS) entry which is preliminary data.</text>
</comment>
<evidence type="ECO:0000259" key="2">
    <source>
        <dbReference type="Pfam" id="PF13439"/>
    </source>
</evidence>
<dbReference type="InterPro" id="IPR050194">
    <property type="entry name" value="Glycosyltransferase_grp1"/>
</dbReference>
<evidence type="ECO:0000259" key="1">
    <source>
        <dbReference type="Pfam" id="PF00534"/>
    </source>
</evidence>
<dbReference type="InterPro" id="IPR028098">
    <property type="entry name" value="Glyco_trans_4-like_N"/>
</dbReference>
<accession>A0ABX9TZT4</accession>
<dbReference type="RefSeq" id="WP_120374230.1">
    <property type="nucleotide sequence ID" value="NZ_RCHC01000001.1"/>
</dbReference>
<organism evidence="3 4">
    <name type="scientific">Acinetobacter chengduensis</name>
    <dbReference type="NCBI Taxonomy" id="2420890"/>
    <lineage>
        <taxon>Bacteria</taxon>
        <taxon>Pseudomonadati</taxon>
        <taxon>Pseudomonadota</taxon>
        <taxon>Gammaproteobacteria</taxon>
        <taxon>Moraxellales</taxon>
        <taxon>Moraxellaceae</taxon>
        <taxon>Acinetobacter</taxon>
    </lineage>
</organism>
<feature type="domain" description="Glycosyl transferase family 1" evidence="1">
    <location>
        <begin position="238"/>
        <end position="383"/>
    </location>
</feature>
<feature type="domain" description="Glycosyltransferase subfamily 4-like N-terminal" evidence="2">
    <location>
        <begin position="59"/>
        <end position="226"/>
    </location>
</feature>
<protein>
    <submittedName>
        <fullName evidence="3">Glycosyltransferase</fullName>
    </submittedName>
</protein>